<dbReference type="EMBL" id="KZ824276">
    <property type="protein sequence ID" value="RAL14185.1"/>
    <property type="molecule type" value="Genomic_DNA"/>
</dbReference>
<dbReference type="VEuPathDB" id="FungiDB:BO97DRAFT_404540"/>
<dbReference type="OrthoDB" id="262547at2759"/>
<feature type="transmembrane region" description="Helical" evidence="1">
    <location>
        <begin position="70"/>
        <end position="93"/>
    </location>
</feature>
<sequence length="505" mass="57459">MPSSSRRLQWAEDYDLPSRSSIDSFTSVSDWEQAGLVLPTKKYSHSSPSLCRRLSTFCPRRRFIAPRGALIWRLCRLGLGVLIALIGCTAIFFPSYTRLPPRYRSVVEQVTQSNQHGRGNPRNESIFIAAILYDPEGMLAEGRWGASLLKLIDLLGESNVFVSIYENDSGEKGERALNRLEDRVGCNKSIQSDRYLDLTTFPRVTVPGGAHRIKRTEYLAELRNRALRPLDSPSAMTYDRILYLNDVVFDPVDAVQLLFSTRANQNGVAQYRAACAVDFINPFKFYDTYATRDLHGYDIGLQFYPWFSTAGPGLSRQDVLAQKDAVRVRSCWGGMVAFNATYFQRPDRPVRFRADGNLFYDGSECCIIHADLQDTPSHVDEISDSGIYMNPYVRTAYTERSYRWLRTTRRFERLYPWVHGIATRVAGFPRFNPRRTQIAGEVVNERAWVPDENHPNGGLFQVVEKVTDNNGFCGDGFGRRRGLQVIRETRQPGEDGWEEIPVPAS</sequence>
<gene>
    <name evidence="2" type="ORF">BO97DRAFT_404540</name>
</gene>
<keyword evidence="1" id="KW-0812">Transmembrane</keyword>
<keyword evidence="1" id="KW-0472">Membrane</keyword>
<dbReference type="STRING" id="1450537.A0A395I375"/>
<dbReference type="PANTHER" id="PTHR34144:SF8">
    <property type="entry name" value="GLYCOSYLTRANSFERASE FAMILY 69 PROTEIN"/>
    <property type="match status" value="1"/>
</dbReference>
<name>A0A395I375_ASPHC</name>
<evidence type="ECO:0000313" key="2">
    <source>
        <dbReference type="EMBL" id="RAL14185.1"/>
    </source>
</evidence>
<keyword evidence="1" id="KW-1133">Transmembrane helix</keyword>
<dbReference type="GeneID" id="37199272"/>
<protein>
    <recommendedName>
        <fullName evidence="4">Glycosyltransferase family 69 protein</fullName>
    </recommendedName>
</protein>
<reference evidence="2 3" key="1">
    <citation type="submission" date="2018-02" db="EMBL/GenBank/DDBJ databases">
        <title>The genomes of Aspergillus section Nigri reveals drivers in fungal speciation.</title>
        <authorList>
            <consortium name="DOE Joint Genome Institute"/>
            <person name="Vesth T.C."/>
            <person name="Nybo J."/>
            <person name="Theobald S."/>
            <person name="Brandl J."/>
            <person name="Frisvad J.C."/>
            <person name="Nielsen K.F."/>
            <person name="Lyhne E.K."/>
            <person name="Kogle M.E."/>
            <person name="Kuo A."/>
            <person name="Riley R."/>
            <person name="Clum A."/>
            <person name="Nolan M."/>
            <person name="Lipzen A."/>
            <person name="Salamov A."/>
            <person name="Henrissat B."/>
            <person name="Wiebenga A."/>
            <person name="De vries R.P."/>
            <person name="Grigoriev I.V."/>
            <person name="Mortensen U.H."/>
            <person name="Andersen M.R."/>
            <person name="Baker S.E."/>
        </authorList>
    </citation>
    <scope>NUCLEOTIDE SEQUENCE [LARGE SCALE GENOMIC DNA]</scope>
    <source>
        <strain evidence="2 3">CBS 101889</strain>
    </source>
</reference>
<evidence type="ECO:0000313" key="3">
    <source>
        <dbReference type="Proteomes" id="UP000248961"/>
    </source>
</evidence>
<dbReference type="Proteomes" id="UP000248961">
    <property type="component" value="Unassembled WGS sequence"/>
</dbReference>
<dbReference type="AlphaFoldDB" id="A0A395I375"/>
<organism evidence="2 3">
    <name type="scientific">Aspergillus homomorphus (strain CBS 101889)</name>
    <dbReference type="NCBI Taxonomy" id="1450537"/>
    <lineage>
        <taxon>Eukaryota</taxon>
        <taxon>Fungi</taxon>
        <taxon>Dikarya</taxon>
        <taxon>Ascomycota</taxon>
        <taxon>Pezizomycotina</taxon>
        <taxon>Eurotiomycetes</taxon>
        <taxon>Eurotiomycetidae</taxon>
        <taxon>Eurotiales</taxon>
        <taxon>Aspergillaceae</taxon>
        <taxon>Aspergillus</taxon>
        <taxon>Aspergillus subgen. Circumdati</taxon>
    </lineage>
</organism>
<evidence type="ECO:0000256" key="1">
    <source>
        <dbReference type="SAM" id="Phobius"/>
    </source>
</evidence>
<proteinExistence type="predicted"/>
<dbReference type="InterPro" id="IPR021047">
    <property type="entry name" value="Mannosyltransferase_CMT1"/>
</dbReference>
<evidence type="ECO:0008006" key="4">
    <source>
        <dbReference type="Google" id="ProtNLM"/>
    </source>
</evidence>
<dbReference type="RefSeq" id="XP_025553339.1">
    <property type="nucleotide sequence ID" value="XM_025694983.1"/>
</dbReference>
<keyword evidence="3" id="KW-1185">Reference proteome</keyword>
<dbReference type="Pfam" id="PF11735">
    <property type="entry name" value="CAP59_mtransfer"/>
    <property type="match status" value="1"/>
</dbReference>
<accession>A0A395I375</accession>
<dbReference type="PANTHER" id="PTHR34144">
    <property type="entry name" value="CHROMOSOME 8, WHOLE GENOME SHOTGUN SEQUENCE"/>
    <property type="match status" value="1"/>
</dbReference>